<feature type="transmembrane region" description="Helical" evidence="1">
    <location>
        <begin position="445"/>
        <end position="465"/>
    </location>
</feature>
<feature type="domain" description="Potassium channel" evidence="2">
    <location>
        <begin position="489"/>
        <end position="542"/>
    </location>
</feature>
<dbReference type="Gene3D" id="2.160.20.80">
    <property type="entry name" value="E3 ubiquitin-protein ligase SopA"/>
    <property type="match status" value="2"/>
</dbReference>
<accession>A0ABD5YUP0</accession>
<keyword evidence="1" id="KW-1133">Transmembrane helix</keyword>
<name>A0ABD5YUP0_9EURY</name>
<keyword evidence="4" id="KW-1185">Reference proteome</keyword>
<evidence type="ECO:0000313" key="3">
    <source>
        <dbReference type="EMBL" id="MFC7193055.1"/>
    </source>
</evidence>
<feature type="transmembrane region" description="Helical" evidence="1">
    <location>
        <begin position="490"/>
        <end position="512"/>
    </location>
</feature>
<dbReference type="InterPro" id="IPR051082">
    <property type="entry name" value="Pentapeptide-BTB/POZ_domain"/>
</dbReference>
<dbReference type="GeneID" id="76202697"/>
<dbReference type="InterPro" id="IPR001646">
    <property type="entry name" value="5peptide_repeat"/>
</dbReference>
<dbReference type="InterPro" id="IPR013099">
    <property type="entry name" value="K_chnl_dom"/>
</dbReference>
<reference evidence="3 4" key="1">
    <citation type="journal article" date="2019" name="Int. J. Syst. Evol. Microbiol.">
        <title>The Global Catalogue of Microorganisms (GCM) 10K type strain sequencing project: providing services to taxonomists for standard genome sequencing and annotation.</title>
        <authorList>
            <consortium name="The Broad Institute Genomics Platform"/>
            <consortium name="The Broad Institute Genome Sequencing Center for Infectious Disease"/>
            <person name="Wu L."/>
            <person name="Ma J."/>
        </authorList>
    </citation>
    <scope>NUCLEOTIDE SEQUENCE [LARGE SCALE GENOMIC DNA]</scope>
    <source>
        <strain evidence="3 4">RDMS1</strain>
    </source>
</reference>
<evidence type="ECO:0000313" key="4">
    <source>
        <dbReference type="Proteomes" id="UP001596417"/>
    </source>
</evidence>
<dbReference type="Gene3D" id="1.10.287.70">
    <property type="match status" value="1"/>
</dbReference>
<keyword evidence="1" id="KW-0812">Transmembrane</keyword>
<dbReference type="EMBL" id="JBHTAX010000006">
    <property type="protein sequence ID" value="MFC7193055.1"/>
    <property type="molecule type" value="Genomic_DNA"/>
</dbReference>
<dbReference type="RefSeq" id="WP_264556767.1">
    <property type="nucleotide sequence ID" value="NZ_CP109982.1"/>
</dbReference>
<dbReference type="SUPFAM" id="SSF141571">
    <property type="entry name" value="Pentapeptide repeat-like"/>
    <property type="match status" value="2"/>
</dbReference>
<keyword evidence="1" id="KW-0472">Membrane</keyword>
<dbReference type="Pfam" id="PF00805">
    <property type="entry name" value="Pentapeptide"/>
    <property type="match status" value="2"/>
</dbReference>
<sequence length="544" mass="60506">MAEKKAEVPADRCGFELRREDVGFGGSRSRWADETEPVCCWRSIWESHDETDRCIWHADVDEKTFSELIAARADVPERLDGAILRNLHVKGEELSFGGCTLLGAKFDKLWLPEIDLVDTDLRYATFTDADLFEADFTDADLFEADFTDADLFGADFTDANLIWADFTDALLNEADFTGADHSGAYFTDADLFEADFTNTVGGADFTDADIREANFTSANQLRADFTNADLFGADFTNADTIKADFTDADIREADFIDADLQDADFANADVRKASFRHATLQDAVFTRTDCRAATFTSALLYETVFSDTRINSQTIFFDPKTTFYNSISSRPGCVYEENPLMANHPSEDVSAIDFRHTTGYRPEDVPVIDHLPKDVHPLEAARWVYRRLETLHEANALSEAAREFHISKEEAERALYWERGEYGPWGVKTLMWYLTRHGESVKRVLTWWGGVIFTAGLLFAGLGGVKDATGTTYAIASLGELRTVAGWQEILLNIYFSVTTFSTIMDGGLAPAGNGTRAVVAVESITGALLVALLVFVLGRRVAR</sequence>
<comment type="caution">
    <text evidence="3">The sequence shown here is derived from an EMBL/GenBank/DDBJ whole genome shotgun (WGS) entry which is preliminary data.</text>
</comment>
<dbReference type="Pfam" id="PF07885">
    <property type="entry name" value="Ion_trans_2"/>
    <property type="match status" value="1"/>
</dbReference>
<gene>
    <name evidence="3" type="ORF">ACFQL7_26970</name>
</gene>
<dbReference type="Proteomes" id="UP001596417">
    <property type="component" value="Unassembled WGS sequence"/>
</dbReference>
<dbReference type="AlphaFoldDB" id="A0ABD5YUP0"/>
<protein>
    <submittedName>
        <fullName evidence="3">Pentapeptide repeat-containing protein</fullName>
    </submittedName>
</protein>
<evidence type="ECO:0000256" key="1">
    <source>
        <dbReference type="SAM" id="Phobius"/>
    </source>
</evidence>
<evidence type="ECO:0000259" key="2">
    <source>
        <dbReference type="Pfam" id="PF07885"/>
    </source>
</evidence>
<dbReference type="PANTHER" id="PTHR14136:SF17">
    <property type="entry name" value="BTB_POZ DOMAIN-CONTAINING PROTEIN KCTD9"/>
    <property type="match status" value="1"/>
</dbReference>
<dbReference type="PANTHER" id="PTHR14136">
    <property type="entry name" value="BTB_POZ DOMAIN-CONTAINING PROTEIN KCTD9"/>
    <property type="match status" value="1"/>
</dbReference>
<organism evidence="3 4">
    <name type="scientific">Halocatena marina</name>
    <dbReference type="NCBI Taxonomy" id="2934937"/>
    <lineage>
        <taxon>Archaea</taxon>
        <taxon>Methanobacteriati</taxon>
        <taxon>Methanobacteriota</taxon>
        <taxon>Stenosarchaea group</taxon>
        <taxon>Halobacteria</taxon>
        <taxon>Halobacteriales</taxon>
        <taxon>Natronomonadaceae</taxon>
        <taxon>Halocatena</taxon>
    </lineage>
</organism>
<feature type="transmembrane region" description="Helical" evidence="1">
    <location>
        <begin position="518"/>
        <end position="538"/>
    </location>
</feature>
<proteinExistence type="predicted"/>